<feature type="region of interest" description="Disordered" evidence="1">
    <location>
        <begin position="603"/>
        <end position="625"/>
    </location>
</feature>
<proteinExistence type="predicted"/>
<feature type="region of interest" description="Disordered" evidence="1">
    <location>
        <begin position="294"/>
        <end position="388"/>
    </location>
</feature>
<feature type="compositionally biased region" description="Polar residues" evidence="1">
    <location>
        <begin position="81"/>
        <end position="97"/>
    </location>
</feature>
<dbReference type="EMBL" id="JAKOGI010000080">
    <property type="protein sequence ID" value="KAJ8445141.1"/>
    <property type="molecule type" value="Genomic_DNA"/>
</dbReference>
<feature type="compositionally biased region" description="Polar residues" evidence="1">
    <location>
        <begin position="294"/>
        <end position="307"/>
    </location>
</feature>
<feature type="region of interest" description="Disordered" evidence="1">
    <location>
        <begin position="1"/>
        <end position="106"/>
    </location>
</feature>
<dbReference type="OrthoDB" id="848545at2759"/>
<dbReference type="Proteomes" id="UP001153076">
    <property type="component" value="Unassembled WGS sequence"/>
</dbReference>
<dbReference type="AlphaFoldDB" id="A0A9Q1QKP8"/>
<evidence type="ECO:0000313" key="3">
    <source>
        <dbReference type="Proteomes" id="UP001153076"/>
    </source>
</evidence>
<feature type="compositionally biased region" description="Low complexity" evidence="1">
    <location>
        <begin position="48"/>
        <end position="80"/>
    </location>
</feature>
<evidence type="ECO:0000256" key="1">
    <source>
        <dbReference type="SAM" id="MobiDB-lite"/>
    </source>
</evidence>
<accession>A0A9Q1QKP8</accession>
<comment type="caution">
    <text evidence="2">The sequence shown here is derived from an EMBL/GenBank/DDBJ whole genome shotgun (WGS) entry which is preliminary data.</text>
</comment>
<protein>
    <submittedName>
        <fullName evidence="2">Uncharacterized protein</fullName>
    </submittedName>
</protein>
<organism evidence="2 3">
    <name type="scientific">Carnegiea gigantea</name>
    <dbReference type="NCBI Taxonomy" id="171969"/>
    <lineage>
        <taxon>Eukaryota</taxon>
        <taxon>Viridiplantae</taxon>
        <taxon>Streptophyta</taxon>
        <taxon>Embryophyta</taxon>
        <taxon>Tracheophyta</taxon>
        <taxon>Spermatophyta</taxon>
        <taxon>Magnoliopsida</taxon>
        <taxon>eudicotyledons</taxon>
        <taxon>Gunneridae</taxon>
        <taxon>Pentapetalae</taxon>
        <taxon>Caryophyllales</taxon>
        <taxon>Cactineae</taxon>
        <taxon>Cactaceae</taxon>
        <taxon>Cactoideae</taxon>
        <taxon>Echinocereeae</taxon>
        <taxon>Carnegiea</taxon>
    </lineage>
</organism>
<feature type="compositionally biased region" description="Polar residues" evidence="1">
    <location>
        <begin position="604"/>
        <end position="625"/>
    </location>
</feature>
<sequence length="625" mass="66186">MEKSEPSLVPEWLRSSGGGTGSGTLSHHFASLQSDGPSSALAKRNKSSKNTSNSNVPHSSFLSRSSSTNSRKNSSSNGSNKQDTNTYLRSYSSSTRNQRNKGRERLGITDAWDSEYPDSLPSIISGRIEKDTLRRSHSMISRRPDEFSQRRVSTDMRNNSHSIDCNGHGAVAVAGCSTSSQKVSFERDFPLLGSDERPATPDIIRVPSPGLGKGVQGLSIGPSSLIGNEGWTSALAEVPTVVGSNCITSSPTSQHPPYAAAAAITAVQPVSISTSSAAVASNGLNMAEALVQTPRSHNAPQQSVQAQRSEELPSLGSKRLIPMTSSPKTLVLNPSDKLKPKTATRSNEVASGPKNGLQQMSSLQMGSHPVRSGTTRADGPKSSSAGKLLLLKPTRENVVSPSLKDGPGQTINVPVIANGQSSGAPVASALLKHPNNVKLSTNERKISYNLNVPPVVDKRLSLAQLRSRNDFFNLVRKKSMSSTSAAADSGSVSSSLQNSDELKEMVSGAATLAGNASELNCNGEACNLGESSSDHKESALDDNAVIYPSEEEEAFLRSLGWEDNTGDEGGLTEEEINAFVQKYMKHKPASKLCQNLQLKIATESDPQASCSAVLSSELRTTDSSL</sequence>
<gene>
    <name evidence="2" type="ORF">Cgig2_029513</name>
</gene>
<feature type="compositionally biased region" description="Polar residues" evidence="1">
    <location>
        <begin position="356"/>
        <end position="365"/>
    </location>
</feature>
<dbReference type="PANTHER" id="PTHR34112:SF13">
    <property type="entry name" value="OS04G0448200 PROTEIN"/>
    <property type="match status" value="1"/>
</dbReference>
<name>A0A9Q1QKP8_9CARY</name>
<keyword evidence="3" id="KW-1185">Reference proteome</keyword>
<dbReference type="PANTHER" id="PTHR34112">
    <property type="entry name" value="C-JUN-AMINO-TERMINAL KINASE-INTERACTING PROTEIN"/>
    <property type="match status" value="1"/>
</dbReference>
<evidence type="ECO:0000313" key="2">
    <source>
        <dbReference type="EMBL" id="KAJ8445141.1"/>
    </source>
</evidence>
<reference evidence="2" key="1">
    <citation type="submission" date="2022-04" db="EMBL/GenBank/DDBJ databases">
        <title>Carnegiea gigantea Genome sequencing and assembly v2.</title>
        <authorList>
            <person name="Copetti D."/>
            <person name="Sanderson M.J."/>
            <person name="Burquez A."/>
            <person name="Wojciechowski M.F."/>
        </authorList>
    </citation>
    <scope>NUCLEOTIDE SEQUENCE</scope>
    <source>
        <strain evidence="2">SGP5-SGP5p</strain>
        <tissue evidence="2">Aerial part</tissue>
    </source>
</reference>